<dbReference type="STRING" id="307507.A0A2V0PJP0"/>
<dbReference type="GO" id="GO:0009534">
    <property type="term" value="C:chloroplast thylakoid"/>
    <property type="evidence" value="ECO:0007669"/>
    <property type="project" value="TreeGrafter"/>
</dbReference>
<evidence type="ECO:0000313" key="3">
    <source>
        <dbReference type="EMBL" id="GBF98120.1"/>
    </source>
</evidence>
<keyword evidence="4" id="KW-1185">Reference proteome</keyword>
<dbReference type="FunCoup" id="A0A2V0PJP0">
    <property type="interactions" value="753"/>
</dbReference>
<name>A0A2V0PJP0_9CHLO</name>
<dbReference type="InParanoid" id="A0A2V0PJP0"/>
<comment type="caution">
    <text evidence="3">The sequence shown here is derived from an EMBL/GenBank/DDBJ whole genome shotgun (WGS) entry which is preliminary data.</text>
</comment>
<dbReference type="GO" id="GO:0010207">
    <property type="term" value="P:photosystem II assembly"/>
    <property type="evidence" value="ECO:0007669"/>
    <property type="project" value="InterPro"/>
</dbReference>
<feature type="region of interest" description="Disordered" evidence="2">
    <location>
        <begin position="1"/>
        <end position="43"/>
    </location>
</feature>
<evidence type="ECO:0000313" key="4">
    <source>
        <dbReference type="Proteomes" id="UP000247498"/>
    </source>
</evidence>
<dbReference type="GO" id="GO:0045038">
    <property type="term" value="P:protein import into chloroplast thylakoid membrane"/>
    <property type="evidence" value="ECO:0007669"/>
    <property type="project" value="TreeGrafter"/>
</dbReference>
<dbReference type="AlphaFoldDB" id="A0A2V0PJP0"/>
<dbReference type="PANTHER" id="PTHR34793">
    <property type="entry name" value="PROTEIN THYLAKOID FORMATION 1, CHLOROPLASTIC"/>
    <property type="match status" value="1"/>
</dbReference>
<accession>A0A2V0PJP0</accession>
<gene>
    <name evidence="3" type="ORF">Rsub_10867</name>
</gene>
<sequence>MQAAFRSSSSSLRASSRAPDARRSAPALAPRSSRRNVTVHAAHAPPTVADTRARFLEGYKRPIPAIYNTVVQELLVQQHFIRYNVAYQYNEVFALGFVSVFDQILDSFDPSDRSKVFDAYIGALGEDPRKYRADAERLEAEAKSLSGPDGLAPDANGNDLQRALARVAEAGGAGKLAYNKFFAIGLFRLLELTGAKEPAALERLVKSVGAAPEAVNKDLLLYKGILSKLSAAKELMKEFLEREKKKQAEREAAKAAKAAPTSVQA</sequence>
<dbReference type="OrthoDB" id="4812at2759"/>
<reference evidence="3 4" key="1">
    <citation type="journal article" date="2018" name="Sci. Rep.">
        <title>Raphidocelis subcapitata (=Pseudokirchneriella subcapitata) provides an insight into genome evolution and environmental adaptations in the Sphaeropleales.</title>
        <authorList>
            <person name="Suzuki S."/>
            <person name="Yamaguchi H."/>
            <person name="Nakajima N."/>
            <person name="Kawachi M."/>
        </authorList>
    </citation>
    <scope>NUCLEOTIDE SEQUENCE [LARGE SCALE GENOMIC DNA]</scope>
    <source>
        <strain evidence="3 4">NIES-35</strain>
    </source>
</reference>
<dbReference type="PANTHER" id="PTHR34793:SF1">
    <property type="entry name" value="PROTEIN THYLAKOID FORMATION 1, CHLOROPLASTIC"/>
    <property type="match status" value="1"/>
</dbReference>
<dbReference type="InterPro" id="IPR017499">
    <property type="entry name" value="Thf1"/>
</dbReference>
<feature type="region of interest" description="Disordered" evidence="2">
    <location>
        <begin position="246"/>
        <end position="265"/>
    </location>
</feature>
<dbReference type="Proteomes" id="UP000247498">
    <property type="component" value="Unassembled WGS sequence"/>
</dbReference>
<keyword evidence="1" id="KW-0175">Coiled coil</keyword>
<proteinExistence type="predicted"/>
<evidence type="ECO:0000256" key="2">
    <source>
        <dbReference type="SAM" id="MobiDB-lite"/>
    </source>
</evidence>
<dbReference type="GO" id="GO:0010027">
    <property type="term" value="P:thylakoid membrane organization"/>
    <property type="evidence" value="ECO:0007669"/>
    <property type="project" value="TreeGrafter"/>
</dbReference>
<dbReference type="GO" id="GO:0045037">
    <property type="term" value="P:protein import into chloroplast stroma"/>
    <property type="evidence" value="ECO:0007669"/>
    <property type="project" value="TreeGrafter"/>
</dbReference>
<dbReference type="EMBL" id="BDRX01000116">
    <property type="protein sequence ID" value="GBF98120.1"/>
    <property type="molecule type" value="Genomic_DNA"/>
</dbReference>
<feature type="compositionally biased region" description="Low complexity" evidence="2">
    <location>
        <begin position="1"/>
        <end position="31"/>
    </location>
</feature>
<organism evidence="3 4">
    <name type="scientific">Raphidocelis subcapitata</name>
    <dbReference type="NCBI Taxonomy" id="307507"/>
    <lineage>
        <taxon>Eukaryota</taxon>
        <taxon>Viridiplantae</taxon>
        <taxon>Chlorophyta</taxon>
        <taxon>core chlorophytes</taxon>
        <taxon>Chlorophyceae</taxon>
        <taxon>CS clade</taxon>
        <taxon>Sphaeropleales</taxon>
        <taxon>Selenastraceae</taxon>
        <taxon>Raphidocelis</taxon>
    </lineage>
</organism>
<dbReference type="Pfam" id="PF11264">
    <property type="entry name" value="ThylakoidFormat"/>
    <property type="match status" value="1"/>
</dbReference>
<protein>
    <submittedName>
        <fullName evidence="3">Uncharacterized protein</fullName>
    </submittedName>
</protein>
<evidence type="ECO:0000256" key="1">
    <source>
        <dbReference type="ARBA" id="ARBA00023054"/>
    </source>
</evidence>